<organism evidence="1 2">
    <name type="scientific">Euplotes crassus</name>
    <dbReference type="NCBI Taxonomy" id="5936"/>
    <lineage>
        <taxon>Eukaryota</taxon>
        <taxon>Sar</taxon>
        <taxon>Alveolata</taxon>
        <taxon>Ciliophora</taxon>
        <taxon>Intramacronucleata</taxon>
        <taxon>Spirotrichea</taxon>
        <taxon>Hypotrichia</taxon>
        <taxon>Euplotida</taxon>
        <taxon>Euplotidae</taxon>
        <taxon>Moneuplotes</taxon>
    </lineage>
</organism>
<name>A0AAD1Y8F6_EUPCR</name>
<comment type="caution">
    <text evidence="1">The sequence shown here is derived from an EMBL/GenBank/DDBJ whole genome shotgun (WGS) entry which is preliminary data.</text>
</comment>
<reference evidence="1" key="1">
    <citation type="submission" date="2023-07" db="EMBL/GenBank/DDBJ databases">
        <authorList>
            <consortium name="AG Swart"/>
            <person name="Singh M."/>
            <person name="Singh A."/>
            <person name="Seah K."/>
            <person name="Emmerich C."/>
        </authorList>
    </citation>
    <scope>NUCLEOTIDE SEQUENCE</scope>
    <source>
        <strain evidence="1">DP1</strain>
    </source>
</reference>
<dbReference type="Proteomes" id="UP001295684">
    <property type="component" value="Unassembled WGS sequence"/>
</dbReference>
<dbReference type="AlphaFoldDB" id="A0AAD1Y8F6"/>
<proteinExistence type="predicted"/>
<gene>
    <name evidence="1" type="ORF">ECRASSUSDP1_LOCUS28232</name>
</gene>
<accession>A0AAD1Y8F6</accession>
<dbReference type="EMBL" id="CAMPGE010029134">
    <property type="protein sequence ID" value="CAI2386610.1"/>
    <property type="molecule type" value="Genomic_DNA"/>
</dbReference>
<evidence type="ECO:0000313" key="1">
    <source>
        <dbReference type="EMBL" id="CAI2386610.1"/>
    </source>
</evidence>
<evidence type="ECO:0000313" key="2">
    <source>
        <dbReference type="Proteomes" id="UP001295684"/>
    </source>
</evidence>
<sequence length="357" mass="41022">MEPSQFYQSVHQHSLWKSSSPPSLSFCRDKSSDACSTQSFMLQNKQKGGRDHARSIFPSPPSRKIGKFKFNVKNLIQESRMKQYTKMIKKKIEDLSSKPKSILYTPHNKFKHISEQRKPISFRTEEESEALIKKSSKIPINFVRFGNKMWKINRPNLKSKLIQQKTEALSPEPRPSTFFSLKDKTRKAISPKVSNFAPKYSFSVDSSACETESSICSDIEIQEELLKKRSNMAKKRCAKKSLFCNSPPIPKEFRNDIINKVIKNILVKKSKLSVPEKEAKMPINVQKELSLGYIHKQKLKRTTINNLTSLSLIGRNIGKSQDPSAVEVIPLSPQSKCRKRRPRNTLNDQIVHLWKSS</sequence>
<protein>
    <submittedName>
        <fullName evidence="1">Uncharacterized protein</fullName>
    </submittedName>
</protein>
<keyword evidence="2" id="KW-1185">Reference proteome</keyword>